<dbReference type="InterPro" id="IPR050105">
    <property type="entry name" value="MoCo_biosynth_MoaA/MoaC"/>
</dbReference>
<feature type="binding site" evidence="12">
    <location>
        <position position="323"/>
    </location>
    <ligand>
        <name>[4Fe-4S] cluster</name>
        <dbReference type="ChEBI" id="CHEBI:49883"/>
        <label>2</label>
        <note>4Fe-4S-substrate</note>
    </ligand>
</feature>
<reference evidence="14 15" key="3">
    <citation type="journal article" date="2008" name="BMC Genomics">
        <title>The genome of the versatile nitrogen fixer Azorhizobium caulinodans ORS571.</title>
        <authorList>
            <person name="Lee KB."/>
            <person name="Backer P.D."/>
            <person name="Aono T."/>
            <person name="Liu CT."/>
            <person name="Suzuki S."/>
            <person name="Suzuki T."/>
            <person name="Kaneko T."/>
            <person name="Yamada M."/>
            <person name="Tabata S."/>
            <person name="Kupfer D.M."/>
            <person name="Najar F.Z."/>
            <person name="Wiley G.B."/>
            <person name="Roe B."/>
            <person name="Binnewies T.T."/>
            <person name="Ussery D.W."/>
            <person name="D'Haeze W."/>
            <person name="Herder J.D."/>
            <person name="Gevers D."/>
            <person name="Vereecke D."/>
            <person name="Holsters M."/>
            <person name="Oyaizu H."/>
        </authorList>
    </citation>
    <scope>NUCLEOTIDE SEQUENCE [LARGE SCALE GENOMIC DNA]</scope>
    <source>
        <strain evidence="15">ATCC 43989 / DSM 5975 / JCM 20966 / LMG 6465 / NBRC 14845 / NCIMB 13405 / ORS 571</strain>
    </source>
</reference>
<feature type="binding site" evidence="12">
    <location>
        <position position="136"/>
    </location>
    <ligand>
        <name>S-adenosyl-L-methionine</name>
        <dbReference type="ChEBI" id="CHEBI:59789"/>
    </ligand>
</feature>
<comment type="subunit">
    <text evidence="12">Monomer and homodimer.</text>
</comment>
<feature type="binding site" evidence="12">
    <location>
        <position position="340"/>
    </location>
    <ligand>
        <name>[4Fe-4S] cluster</name>
        <dbReference type="ChEBI" id="CHEBI:49883"/>
        <label>2</label>
        <note>4Fe-4S-substrate</note>
    </ligand>
</feature>
<comment type="similarity">
    <text evidence="12">Belongs to the radical SAM superfamily. MoaA family.</text>
</comment>
<evidence type="ECO:0000256" key="12">
    <source>
        <dbReference type="HAMAP-Rule" id="MF_01225"/>
    </source>
</evidence>
<gene>
    <name evidence="12" type="primary">moaA</name>
    <name evidence="14" type="ordered locus">AZC_0899</name>
</gene>
<reference evidence="15" key="2">
    <citation type="submission" date="2007-04" db="EMBL/GenBank/DDBJ databases">
        <title>Complete genome sequence of the nitrogen-fixing bacterium Azorhizobium caulinodans ORS571.</title>
        <authorList>
            <person name="Lee K.B."/>
            <person name="Backer P.D."/>
            <person name="Aono T."/>
            <person name="Liu C.T."/>
            <person name="Suzuki S."/>
            <person name="Suzuki T."/>
            <person name="Kaneko T."/>
            <person name="Yamada M."/>
            <person name="Tabata S."/>
            <person name="Kupfer D.M."/>
            <person name="Najar F.Z."/>
            <person name="Wiley G.B."/>
            <person name="Roe B."/>
            <person name="Binnewies T."/>
            <person name="Ussery D."/>
            <person name="Vereecke D."/>
            <person name="Gevers D."/>
            <person name="Holsters M."/>
            <person name="Oyaizu H."/>
        </authorList>
    </citation>
    <scope>NUCLEOTIDE SEQUENCE [LARGE SCALE GENOMIC DNA]</scope>
    <source>
        <strain evidence="15">ATCC 43989 / DSM 5975 / JCM 20966 / LMG 6465 / NBRC 14845 / NCIMB 13405 / ORS 571</strain>
    </source>
</reference>
<feature type="domain" description="Radical SAM core" evidence="13">
    <location>
        <begin position="74"/>
        <end position="293"/>
    </location>
</feature>
<keyword evidence="5 12" id="KW-0547">Nucleotide-binding</keyword>
<dbReference type="EC" id="4.1.99.22" evidence="1 12"/>
<dbReference type="STRING" id="438753.AZC_0899"/>
<dbReference type="SFLD" id="SFLDG01386">
    <property type="entry name" value="main_SPASM_domain-containing"/>
    <property type="match status" value="1"/>
</dbReference>
<feature type="binding site" evidence="12">
    <location>
        <position position="96"/>
    </location>
    <ligand>
        <name>S-adenosyl-L-methionine</name>
        <dbReference type="ChEBI" id="CHEBI:59789"/>
    </ligand>
</feature>
<name>A8HU25_AZOC5</name>
<feature type="binding site" evidence="12">
    <location>
        <position position="260"/>
    </location>
    <ligand>
        <name>S-adenosyl-L-methionine</name>
        <dbReference type="ChEBI" id="CHEBI:59789"/>
    </ligand>
</feature>
<feature type="binding site" evidence="12">
    <location>
        <position position="132"/>
    </location>
    <ligand>
        <name>GTP</name>
        <dbReference type="ChEBI" id="CHEBI:37565"/>
    </ligand>
</feature>
<dbReference type="SFLD" id="SFLDS00029">
    <property type="entry name" value="Radical_SAM"/>
    <property type="match status" value="1"/>
</dbReference>
<evidence type="ECO:0000256" key="1">
    <source>
        <dbReference type="ARBA" id="ARBA00012167"/>
    </source>
</evidence>
<dbReference type="InterPro" id="IPR007197">
    <property type="entry name" value="rSAM"/>
</dbReference>
<feature type="binding site" evidence="12">
    <location>
        <begin position="328"/>
        <end position="330"/>
    </location>
    <ligand>
        <name>GTP</name>
        <dbReference type="ChEBI" id="CHEBI:37565"/>
    </ligand>
</feature>
<dbReference type="PANTHER" id="PTHR22960">
    <property type="entry name" value="MOLYBDOPTERIN COFACTOR SYNTHESIS PROTEIN A"/>
    <property type="match status" value="1"/>
</dbReference>
<keyword evidence="6 12" id="KW-0408">Iron</keyword>
<dbReference type="CDD" id="cd01335">
    <property type="entry name" value="Radical_SAM"/>
    <property type="match status" value="1"/>
</dbReference>
<keyword evidence="3 12" id="KW-0949">S-adenosyl-L-methionine</keyword>
<comment type="cofactor">
    <cofactor evidence="12">
        <name>[4Fe-4S] cluster</name>
        <dbReference type="ChEBI" id="CHEBI:49883"/>
    </cofactor>
    <text evidence="12">Binds 2 [4Fe-4S] clusters. Binds 1 [4Fe-4S] cluster coordinated with 3 cysteines and an exchangeable S-adenosyl-L-methionine and 1 [4Fe-4S] cluster coordinated with 3 cysteines and the GTP-derived substrate.</text>
</comment>
<dbReference type="InterPro" id="IPR010505">
    <property type="entry name" value="MoaA_twitch"/>
</dbReference>
<evidence type="ECO:0000313" key="15">
    <source>
        <dbReference type="Proteomes" id="UP000000270"/>
    </source>
</evidence>
<sequence length="399" mass="43426">MNSVPAGCPFAGSLQPPAYQTAPCIRYKGDARAGARPAGRELSGCEEAGVAFVTRDLGDRSGGSATALGPLVDTFGRAVSYLRVSVTDRCDFRCVYCMSEHMTFLPKPDLLTLEELDRLCSAFVARGVRKLRLTGGEPLVRRDVMTLFRSLSRHLETGRLEELTLTTNGSQLARFAGDLAACGVKRINVSIDTLDPDKFRAITRWGDLAKVLEGVKAAQRAGIHVKLNAVALKDVNEHEIPSLMEWAHGEGHDLSLIEVMPLGEVGAERVDQYLPLSKVREDLATRYTLTDIDYRTGGPARYVSVKETGGRLGFITPMTHNFCEGCNRVRVTCTGTLYMCLGQDDAADLRAPLRASADDGVLQAAIDAAIFRKPKGHDFVIDRQTRQPAVSRHMSTTGG</sequence>
<feature type="binding site" evidence="12">
    <location>
        <position position="97"/>
    </location>
    <ligand>
        <name>[4Fe-4S] cluster</name>
        <dbReference type="ChEBI" id="CHEBI:49883"/>
        <label>1</label>
        <note>4Fe-4S-S-AdoMet</note>
    </ligand>
</feature>
<dbReference type="GO" id="GO:0046872">
    <property type="term" value="F:metal ion binding"/>
    <property type="evidence" value="ECO:0007669"/>
    <property type="project" value="UniProtKB-KW"/>
</dbReference>
<dbReference type="GO" id="GO:1904047">
    <property type="term" value="F:S-adenosyl-L-methionine binding"/>
    <property type="evidence" value="ECO:0007669"/>
    <property type="project" value="UniProtKB-UniRule"/>
</dbReference>
<evidence type="ECO:0000256" key="6">
    <source>
        <dbReference type="ARBA" id="ARBA00023004"/>
    </source>
</evidence>
<keyword evidence="7 12" id="KW-0411">Iron-sulfur</keyword>
<feature type="binding site" evidence="12">
    <location>
        <position position="190"/>
    </location>
    <ligand>
        <name>S-adenosyl-L-methionine</name>
        <dbReference type="ChEBI" id="CHEBI:59789"/>
    </ligand>
</feature>
<dbReference type="SFLD" id="SFLDG01383">
    <property type="entry name" value="cyclic_pyranopterin_phosphate"/>
    <property type="match status" value="1"/>
</dbReference>
<dbReference type="Proteomes" id="UP000000270">
    <property type="component" value="Chromosome"/>
</dbReference>
<dbReference type="InterPro" id="IPR000385">
    <property type="entry name" value="MoaA_NifB_PqqE_Fe-S-bd_CS"/>
</dbReference>
<dbReference type="AlphaFoldDB" id="A8HU25"/>
<dbReference type="PROSITE" id="PS01305">
    <property type="entry name" value="MOAA_NIFB_PQQE"/>
    <property type="match status" value="1"/>
</dbReference>
<dbReference type="HAMAP" id="MF_01225_B">
    <property type="entry name" value="MoaA_B"/>
    <property type="match status" value="1"/>
</dbReference>
<dbReference type="eggNOG" id="COG2896">
    <property type="taxonomic scope" value="Bacteria"/>
</dbReference>
<dbReference type="PANTHER" id="PTHR22960:SF0">
    <property type="entry name" value="MOLYBDENUM COFACTOR BIOSYNTHESIS PROTEIN 1"/>
    <property type="match status" value="1"/>
</dbReference>
<dbReference type="GO" id="GO:0005525">
    <property type="term" value="F:GTP binding"/>
    <property type="evidence" value="ECO:0007669"/>
    <property type="project" value="UniProtKB-UniRule"/>
</dbReference>
<dbReference type="InterPro" id="IPR006638">
    <property type="entry name" value="Elp3/MiaA/NifB-like_rSAM"/>
</dbReference>
<feature type="binding site" evidence="12">
    <location>
        <position position="94"/>
    </location>
    <ligand>
        <name>[4Fe-4S] cluster</name>
        <dbReference type="ChEBI" id="CHEBI:49883"/>
        <label>1</label>
        <note>4Fe-4S-S-AdoMet</note>
    </ligand>
</feature>
<keyword evidence="2 12" id="KW-0004">4Fe-4S</keyword>
<protein>
    <recommendedName>
        <fullName evidence="1 12">GTP 3',8-cyclase</fullName>
        <ecNumber evidence="1 12">4.1.99.22</ecNumber>
    </recommendedName>
    <alternativeName>
        <fullName evidence="12">Molybdenum cofactor biosynthesis protein A</fullName>
    </alternativeName>
</protein>
<dbReference type="GO" id="GO:0006777">
    <property type="term" value="P:Mo-molybdopterin cofactor biosynthetic process"/>
    <property type="evidence" value="ECO:0007669"/>
    <property type="project" value="UniProtKB-UniRule"/>
</dbReference>
<keyword evidence="10 12" id="KW-0456">Lyase</keyword>
<keyword evidence="4 12" id="KW-0479">Metal-binding</keyword>
<dbReference type="KEGG" id="azc:AZC_0899"/>
<dbReference type="SUPFAM" id="SSF102114">
    <property type="entry name" value="Radical SAM enzymes"/>
    <property type="match status" value="1"/>
</dbReference>
<feature type="binding site" evidence="12">
    <location>
        <position position="326"/>
    </location>
    <ligand>
        <name>[4Fe-4S] cluster</name>
        <dbReference type="ChEBI" id="CHEBI:49883"/>
        <label>2</label>
        <note>4Fe-4S-substrate</note>
    </ligand>
</feature>
<reference evidence="14 15" key="1">
    <citation type="journal article" date="2007" name="Appl. Environ. Microbiol.">
        <title>Rhizobial factors required for stem nodule maturation and maintenance in Sesbania rostrata-Azorhizobium caulinodans ORS571 symbiosis.</title>
        <authorList>
            <person name="Suzuki S."/>
            <person name="Aono T."/>
            <person name="Lee KB."/>
            <person name="Suzuki T."/>
            <person name="Liu CT."/>
            <person name="Miwa H."/>
            <person name="Wakao S."/>
            <person name="Iki T."/>
            <person name="Oyaizu H."/>
        </authorList>
    </citation>
    <scope>NUCLEOTIDE SEQUENCE [LARGE SCALE GENOMIC DNA]</scope>
    <source>
        <strain evidence="15">ATCC 43989 / DSM 5975 / JCM 20966 / LMG 6465 / NBRC 14845 / NCIMB 13405 / ORS 571</strain>
    </source>
</reference>
<feature type="binding site" evidence="12">
    <location>
        <position position="83"/>
    </location>
    <ligand>
        <name>GTP</name>
        <dbReference type="ChEBI" id="CHEBI:37565"/>
    </ligand>
</feature>
<dbReference type="GO" id="GO:0051539">
    <property type="term" value="F:4 iron, 4 sulfur cluster binding"/>
    <property type="evidence" value="ECO:0007669"/>
    <property type="project" value="UniProtKB-UniRule"/>
</dbReference>
<dbReference type="InterPro" id="IPR040064">
    <property type="entry name" value="MoaA-like"/>
</dbReference>
<evidence type="ECO:0000256" key="2">
    <source>
        <dbReference type="ARBA" id="ARBA00022485"/>
    </source>
</evidence>
<reference evidence="14 15" key="4">
    <citation type="journal article" date="2009" name="Appl. Environ. Microbiol.">
        <title>Comparative genome-wide transcriptional profiling of Azorhizobium caulinodans ORS571 grown under free-living and symbiotic conditions.</title>
        <authorList>
            <person name="Tsukada S."/>
            <person name="Aono T."/>
            <person name="Akiba N."/>
            <person name="Lee KB."/>
            <person name="Liu CT."/>
            <person name="Toyazaki H."/>
            <person name="Oyaizu H."/>
        </authorList>
    </citation>
    <scope>NUCLEOTIDE SEQUENCE [LARGE SCALE GENOMIC DNA]</scope>
    <source>
        <strain evidence="15">ATCC 43989 / DSM 5975 / JCM 20966 / LMG 6465 / NBRC 14845 / NCIMB 13405 / ORS 571</strain>
    </source>
</reference>
<keyword evidence="9 12" id="KW-0501">Molybdenum cofactor biosynthesis</keyword>
<comment type="function">
    <text evidence="12">Catalyzes the cyclization of GTP to (8S)-3',8-cyclo-7,8-dihydroguanosine 5'-triphosphate.</text>
</comment>
<evidence type="ECO:0000256" key="4">
    <source>
        <dbReference type="ARBA" id="ARBA00022723"/>
    </source>
</evidence>
<evidence type="ECO:0000256" key="7">
    <source>
        <dbReference type="ARBA" id="ARBA00023014"/>
    </source>
</evidence>
<dbReference type="EMBL" id="AP009384">
    <property type="protein sequence ID" value="BAF86897.1"/>
    <property type="molecule type" value="Genomic_DNA"/>
</dbReference>
<dbReference type="NCBIfam" id="TIGR02666">
    <property type="entry name" value="moaA"/>
    <property type="match status" value="1"/>
</dbReference>
<reference evidence="14 15" key="6">
    <citation type="journal article" date="2011" name="Appl. Environ. Microbiol.">
        <title>Involvement of the azorhizobial chromosome partition gene (parA) in the onset of bacteroid differentiation during Sesbania rostrata stem nodule development.</title>
        <authorList>
            <person name="Liu CT."/>
            <person name="Lee KB."/>
            <person name="Wang YS."/>
            <person name="Peng MH."/>
            <person name="Lee KT."/>
            <person name="Suzuki S."/>
            <person name="Suzuki T."/>
            <person name="Oyaizu H."/>
        </authorList>
    </citation>
    <scope>NUCLEOTIDE SEQUENCE [LARGE SCALE GENOMIC DNA]</scope>
    <source>
        <strain evidence="15">ATCC 43989 / DSM 5975 / JCM 20966 / LMG 6465 / NBRC 14845 / NCIMB 13405 / ORS 571</strain>
    </source>
</reference>
<feature type="binding site" evidence="12">
    <location>
        <position position="166"/>
    </location>
    <ligand>
        <name>GTP</name>
        <dbReference type="ChEBI" id="CHEBI:37565"/>
    </ligand>
</feature>
<evidence type="ECO:0000256" key="11">
    <source>
        <dbReference type="ARBA" id="ARBA00048697"/>
    </source>
</evidence>
<dbReference type="GO" id="GO:0061799">
    <property type="term" value="F:cyclic pyranopterin monophosphate synthase activity"/>
    <property type="evidence" value="ECO:0007669"/>
    <property type="project" value="TreeGrafter"/>
</dbReference>
<evidence type="ECO:0000256" key="9">
    <source>
        <dbReference type="ARBA" id="ARBA00023150"/>
    </source>
</evidence>
<accession>A8HU25</accession>
<dbReference type="InterPro" id="IPR013785">
    <property type="entry name" value="Aldolase_TIM"/>
</dbReference>
<feature type="binding site" evidence="12">
    <location>
        <position position="226"/>
    </location>
    <ligand>
        <name>GTP</name>
        <dbReference type="ChEBI" id="CHEBI:37565"/>
    </ligand>
</feature>
<evidence type="ECO:0000256" key="3">
    <source>
        <dbReference type="ARBA" id="ARBA00022691"/>
    </source>
</evidence>
<proteinExistence type="inferred from homology"/>
<feature type="binding site" evidence="12">
    <location>
        <position position="90"/>
    </location>
    <ligand>
        <name>[4Fe-4S] cluster</name>
        <dbReference type="ChEBI" id="CHEBI:49883"/>
        <label>1</label>
        <note>4Fe-4S-S-AdoMet</note>
    </ligand>
</feature>
<comment type="catalytic activity">
    <reaction evidence="11 12">
        <text>GTP + AH2 + S-adenosyl-L-methionine = (8S)-3',8-cyclo-7,8-dihydroguanosine 5'-triphosphate + 5'-deoxyadenosine + L-methionine + A + H(+)</text>
        <dbReference type="Rhea" id="RHEA:49576"/>
        <dbReference type="ChEBI" id="CHEBI:13193"/>
        <dbReference type="ChEBI" id="CHEBI:15378"/>
        <dbReference type="ChEBI" id="CHEBI:17319"/>
        <dbReference type="ChEBI" id="CHEBI:17499"/>
        <dbReference type="ChEBI" id="CHEBI:37565"/>
        <dbReference type="ChEBI" id="CHEBI:57844"/>
        <dbReference type="ChEBI" id="CHEBI:59789"/>
        <dbReference type="ChEBI" id="CHEBI:131766"/>
        <dbReference type="EC" id="4.1.99.22"/>
    </reaction>
</comment>
<comment type="pathway">
    <text evidence="12">Cofactor biosynthesis; molybdopterin biosynthesis.</text>
</comment>
<dbReference type="Pfam" id="PF06463">
    <property type="entry name" value="Mob_synth_C"/>
    <property type="match status" value="1"/>
</dbReference>
<dbReference type="InterPro" id="IPR058240">
    <property type="entry name" value="rSAM_sf"/>
</dbReference>
<dbReference type="Pfam" id="PF04055">
    <property type="entry name" value="Radical_SAM"/>
    <property type="match status" value="1"/>
</dbReference>
<dbReference type="CDD" id="cd21117">
    <property type="entry name" value="Twitch_MoaA"/>
    <property type="match status" value="1"/>
</dbReference>
<dbReference type="PROSITE" id="PS51918">
    <property type="entry name" value="RADICAL_SAM"/>
    <property type="match status" value="1"/>
</dbReference>
<organism evidence="14 15">
    <name type="scientific">Azorhizobium caulinodans (strain ATCC 43989 / DSM 5975 / JCM 20966 / LMG 6465 / NBRC 14845 / NCIMB 13405 / ORS 571)</name>
    <dbReference type="NCBI Taxonomy" id="438753"/>
    <lineage>
        <taxon>Bacteria</taxon>
        <taxon>Pseudomonadati</taxon>
        <taxon>Pseudomonadota</taxon>
        <taxon>Alphaproteobacteria</taxon>
        <taxon>Hyphomicrobiales</taxon>
        <taxon>Xanthobacteraceae</taxon>
        <taxon>Azorhizobium</taxon>
    </lineage>
</organism>
<evidence type="ECO:0000256" key="10">
    <source>
        <dbReference type="ARBA" id="ARBA00023239"/>
    </source>
</evidence>
<evidence type="ECO:0000259" key="13">
    <source>
        <dbReference type="PROSITE" id="PS51918"/>
    </source>
</evidence>
<evidence type="ECO:0000313" key="14">
    <source>
        <dbReference type="EMBL" id="BAF86897.1"/>
    </source>
</evidence>
<dbReference type="InterPro" id="IPR013483">
    <property type="entry name" value="MoaA"/>
</dbReference>
<evidence type="ECO:0000256" key="8">
    <source>
        <dbReference type="ARBA" id="ARBA00023134"/>
    </source>
</evidence>
<dbReference type="Gene3D" id="3.20.20.70">
    <property type="entry name" value="Aldolase class I"/>
    <property type="match status" value="1"/>
</dbReference>
<dbReference type="HOGENOM" id="CLU_009273_0_1_5"/>
<dbReference type="GO" id="GO:0061798">
    <property type="term" value="F:GTP 3',8'-cyclase activity"/>
    <property type="evidence" value="ECO:0007669"/>
    <property type="project" value="UniProtKB-UniRule"/>
</dbReference>
<keyword evidence="15" id="KW-1185">Reference proteome</keyword>
<evidence type="ECO:0000256" key="5">
    <source>
        <dbReference type="ARBA" id="ARBA00022741"/>
    </source>
</evidence>
<reference evidence="14 15" key="5">
    <citation type="journal article" date="2010" name="Appl. Environ. Microbiol.">
        <title>phrR-like gene praR of Azorhizobium caulinodans ORS571 is essential for symbiosis with Sesbania rostrata and is involved in expression of reb genes.</title>
        <authorList>
            <person name="Akiba N."/>
            <person name="Aono T."/>
            <person name="Toyazaki H."/>
            <person name="Sato S."/>
            <person name="Oyaizu H."/>
        </authorList>
    </citation>
    <scope>NUCLEOTIDE SEQUENCE [LARGE SCALE GENOMIC DNA]</scope>
    <source>
        <strain evidence="15">ATCC 43989 / DSM 5975 / JCM 20966 / LMG 6465 / NBRC 14845 / NCIMB 13405 / ORS 571</strain>
    </source>
</reference>
<dbReference type="SFLD" id="SFLDG01067">
    <property type="entry name" value="SPASM/twitch_domain_containing"/>
    <property type="match status" value="1"/>
</dbReference>
<keyword evidence="8 12" id="KW-0342">GTP-binding</keyword>
<dbReference type="UniPathway" id="UPA00344"/>
<dbReference type="SMART" id="SM00729">
    <property type="entry name" value="Elp3"/>
    <property type="match status" value="1"/>
</dbReference>